<keyword evidence="3" id="KW-1185">Reference proteome</keyword>
<dbReference type="EMBL" id="MG599980">
    <property type="protein sequence ID" value="AVM87237.1"/>
    <property type="molecule type" value="Viral_cRNA"/>
</dbReference>
<dbReference type="GeneID" id="65100070"/>
<feature type="transmembrane region" description="Helical" evidence="1">
    <location>
        <begin position="7"/>
        <end position="29"/>
    </location>
</feature>
<evidence type="ECO:0000313" key="3">
    <source>
        <dbReference type="Proteomes" id="UP000297055"/>
    </source>
</evidence>
<proteinExistence type="predicted"/>
<organism evidence="2">
    <name type="scientific">Wenling frogfish filovirus</name>
    <dbReference type="NCBI Taxonomy" id="2116487"/>
    <lineage>
        <taxon>Viruses</taxon>
        <taxon>Riboviria</taxon>
        <taxon>Orthornavirae</taxon>
        <taxon>Negarnaviricota</taxon>
        <taxon>Haploviricotina</taxon>
        <taxon>Monjiviricetes</taxon>
        <taxon>Mononegavirales</taxon>
        <taxon>Filoviridae</taxon>
        <taxon>Striavirus</taxon>
        <taxon>Striavirus antennarii</taxon>
    </lineage>
</organism>
<accession>A0A2P1GML3</accession>
<dbReference type="RefSeq" id="YP_010085041.1">
    <property type="nucleotide sequence ID" value="NC_055175.1"/>
</dbReference>
<protein>
    <submittedName>
        <fullName evidence="2">Putative glycoprotein 2</fullName>
    </submittedName>
</protein>
<dbReference type="Proteomes" id="UP000297055">
    <property type="component" value="Segment"/>
</dbReference>
<keyword evidence="1" id="KW-1133">Transmembrane helix</keyword>
<reference evidence="2" key="1">
    <citation type="journal article" date="2018" name="Nature">
        <title>The evolutionary history of vertebrate RNA viruses.</title>
        <authorList>
            <person name="Shi M."/>
            <person name="Lin X.D."/>
            <person name="Chen X."/>
            <person name="Tian J.H."/>
            <person name="Chen L.J."/>
            <person name="Li K."/>
            <person name="Wang W."/>
            <person name="Eden J.S."/>
            <person name="Shen J.J."/>
            <person name="Liu L."/>
            <person name="Holmes E.C."/>
            <person name="Zhang Y.Z."/>
        </authorList>
    </citation>
    <scope>NUCLEOTIDE SEQUENCE [LARGE SCALE GENOMIC DNA]</scope>
    <source>
        <strain evidence="2">XYHYS28627</strain>
    </source>
</reference>
<evidence type="ECO:0000256" key="1">
    <source>
        <dbReference type="SAM" id="Phobius"/>
    </source>
</evidence>
<evidence type="ECO:0000313" key="2">
    <source>
        <dbReference type="EMBL" id="AVM87237.1"/>
    </source>
</evidence>
<keyword evidence="1" id="KW-0472">Membrane</keyword>
<name>A0A2P1GML3_9MONO</name>
<sequence>METSRLVCVVICAISFIAMMSLSIMIITIHTETIVAHLSDTSNGLADQSRRLYGQMSSVVTALQVAHKDSNAIYTNLRTNSEAMTEILHSFMEMQQLLADRPVAWSQSRACFWYDVKDITTQMNLNSAGPYSLDLPPRMADLGSYQLVSDTSSVSFFAMRSETTTFTDFFIELYRENQMGRRERYATQYIPSTVPFVAKMYSACYSALGPCFSMTADLTTLQVNVYCYNKNLKMWTSERRISSSANKVQGQPVVTCNPNSPLVQVLALNKAFGTIDFWAVRPGVSSELSFQTLPFGPWQADMQGLTLTTGCAYTSMAAIGTSSIKIMSTGMVRSPYNNFNYETACGRKDHDVVFYFQHYTKSKEYACHDYVLCRHITTSNDYVLSNLCYKALSTSSKPEYRTGRFTLDRAPITTRSTYETYDRWLTLDGATMLTISRRTGSKVLAWNIRVEGTLHDPSTTPDATHSARGLIQQ</sequence>
<keyword evidence="1" id="KW-0812">Transmembrane</keyword>
<dbReference type="KEGG" id="vg:65100070"/>